<reference evidence="1" key="1">
    <citation type="submission" date="2019-04" db="EMBL/GenBank/DDBJ databases">
        <title>Genome sequencing of Clostridium botulinum Groups I-IV and Clostridium butyricum.</title>
        <authorList>
            <person name="Brunt J."/>
            <person name="Van Vliet A.H.M."/>
            <person name="Stringer S.C."/>
            <person name="Carter A.T."/>
            <person name="Peck M.W."/>
        </authorList>
    </citation>
    <scope>NUCLEOTIDE SEQUENCE</scope>
    <source>
        <strain evidence="1">751/1</strain>
    </source>
</reference>
<proteinExistence type="predicted"/>
<name>A0A6G4HS61_CLOBO</name>
<dbReference type="RefSeq" id="WP_045891622.1">
    <property type="nucleotide sequence ID" value="NZ_JACBCU010000001.1"/>
</dbReference>
<organism evidence="1">
    <name type="scientific">Clostridium botulinum</name>
    <dbReference type="NCBI Taxonomy" id="1491"/>
    <lineage>
        <taxon>Bacteria</taxon>
        <taxon>Bacillati</taxon>
        <taxon>Bacillota</taxon>
        <taxon>Clostridia</taxon>
        <taxon>Eubacteriales</taxon>
        <taxon>Clostridiaceae</taxon>
        <taxon>Clostridium</taxon>
    </lineage>
</organism>
<gene>
    <name evidence="1" type="ORF">FDG29_07520</name>
</gene>
<sequence length="166" mass="18972">MDLNLFREASLKKMLTPEEDSITDYVKNIHVKAWLILLAIFILLVSILIFIFTAKLPNKIELIGLSKENKLICYLSPEAYKSLAADSTVKINNTYDAKISNISSIPLSKNEVESTLKLDYYKSNITLSDWNMVVTITCDTNSIKDDKLYNITITNSYINLMNFFKN</sequence>
<dbReference type="AlphaFoldDB" id="A0A6G4HS61"/>
<evidence type="ECO:0000313" key="1">
    <source>
        <dbReference type="EMBL" id="NFV16008.1"/>
    </source>
</evidence>
<accession>A0A6G4HS61</accession>
<dbReference type="EMBL" id="SXEU01000002">
    <property type="protein sequence ID" value="NFV16008.1"/>
    <property type="molecule type" value="Genomic_DNA"/>
</dbReference>
<comment type="caution">
    <text evidence="1">The sequence shown here is derived from an EMBL/GenBank/DDBJ whole genome shotgun (WGS) entry which is preliminary data.</text>
</comment>
<protein>
    <submittedName>
        <fullName evidence="1">Uncharacterized protein</fullName>
    </submittedName>
</protein>